<keyword evidence="1 9" id="KW-0732">Signal</keyword>
<feature type="domain" description="SRCR" evidence="10">
    <location>
        <begin position="30"/>
        <end position="131"/>
    </location>
</feature>
<organism evidence="12 13">
    <name type="scientific">Solea senegalensis</name>
    <name type="common">Senegalese sole</name>
    <dbReference type="NCBI Taxonomy" id="28829"/>
    <lineage>
        <taxon>Eukaryota</taxon>
        <taxon>Metazoa</taxon>
        <taxon>Chordata</taxon>
        <taxon>Craniata</taxon>
        <taxon>Vertebrata</taxon>
        <taxon>Euteleostomi</taxon>
        <taxon>Actinopterygii</taxon>
        <taxon>Neopterygii</taxon>
        <taxon>Teleostei</taxon>
        <taxon>Neoteleostei</taxon>
        <taxon>Acanthomorphata</taxon>
        <taxon>Carangaria</taxon>
        <taxon>Pleuronectiformes</taxon>
        <taxon>Pleuronectoidei</taxon>
        <taxon>Soleidae</taxon>
        <taxon>Solea</taxon>
    </lineage>
</organism>
<evidence type="ECO:0000256" key="7">
    <source>
        <dbReference type="SAM" id="MobiDB-lite"/>
    </source>
</evidence>
<protein>
    <submittedName>
        <fullName evidence="12">Deleted in malignant brain tumors 1 protein-like</fullName>
    </submittedName>
</protein>
<feature type="disulfide bond" evidence="6">
    <location>
        <begin position="157"/>
        <end position="221"/>
    </location>
</feature>
<feature type="compositionally biased region" description="Acidic residues" evidence="7">
    <location>
        <begin position="547"/>
        <end position="556"/>
    </location>
</feature>
<keyword evidence="8" id="KW-0472">Membrane</keyword>
<evidence type="ECO:0000256" key="3">
    <source>
        <dbReference type="ARBA" id="ARBA00023157"/>
    </source>
</evidence>
<feature type="transmembrane region" description="Helical" evidence="8">
    <location>
        <begin position="439"/>
        <end position="464"/>
    </location>
</feature>
<dbReference type="PANTHER" id="PTHR48071:SF18">
    <property type="entry name" value="DELETED IN MALIGNANT BRAIN TUMORS 1 PROTEIN-RELATED"/>
    <property type="match status" value="1"/>
</dbReference>
<dbReference type="SMART" id="SM00202">
    <property type="entry name" value="SR"/>
    <property type="match status" value="2"/>
</dbReference>
<evidence type="ECO:0000256" key="9">
    <source>
        <dbReference type="SAM" id="SignalP"/>
    </source>
</evidence>
<dbReference type="Proteomes" id="UP000693946">
    <property type="component" value="Linkage Group LG19"/>
</dbReference>
<dbReference type="SMART" id="SM00409">
    <property type="entry name" value="IG"/>
    <property type="match status" value="2"/>
</dbReference>
<feature type="signal peptide" evidence="9">
    <location>
        <begin position="1"/>
        <end position="27"/>
    </location>
</feature>
<feature type="compositionally biased region" description="Basic and acidic residues" evidence="7">
    <location>
        <begin position="505"/>
        <end position="519"/>
    </location>
</feature>
<feature type="disulfide bond" evidence="6">
    <location>
        <begin position="56"/>
        <end position="120"/>
    </location>
</feature>
<dbReference type="InterPro" id="IPR013151">
    <property type="entry name" value="Immunoglobulin_dom"/>
</dbReference>
<gene>
    <name evidence="12" type="ORF">JOB18_020321</name>
</gene>
<keyword evidence="8" id="KW-0812">Transmembrane</keyword>
<keyword evidence="3 6" id="KW-1015">Disulfide bond</keyword>
<name>A0AAV6RIL9_SOLSE</name>
<evidence type="ECO:0000259" key="10">
    <source>
        <dbReference type="PROSITE" id="PS50287"/>
    </source>
</evidence>
<feature type="compositionally biased region" description="Basic and acidic residues" evidence="7">
    <location>
        <begin position="526"/>
        <end position="535"/>
    </location>
</feature>
<feature type="chain" id="PRO_5043462240" evidence="9">
    <location>
        <begin position="28"/>
        <end position="556"/>
    </location>
</feature>
<dbReference type="InterPro" id="IPR007110">
    <property type="entry name" value="Ig-like_dom"/>
</dbReference>
<dbReference type="PANTHER" id="PTHR48071">
    <property type="entry name" value="SRCR DOMAIN-CONTAINING PROTEIN"/>
    <property type="match status" value="1"/>
</dbReference>
<comment type="caution">
    <text evidence="12">The sequence shown here is derived from an EMBL/GenBank/DDBJ whole genome shotgun (WGS) entry which is preliminary data.</text>
</comment>
<dbReference type="PROSITE" id="PS00420">
    <property type="entry name" value="SRCR_1"/>
    <property type="match status" value="1"/>
</dbReference>
<evidence type="ECO:0000256" key="5">
    <source>
        <dbReference type="ARBA" id="ARBA00023319"/>
    </source>
</evidence>
<feature type="domain" description="Ig-like" evidence="11">
    <location>
        <begin position="335"/>
        <end position="421"/>
    </location>
</feature>
<feature type="disulfide bond" evidence="6">
    <location>
        <begin position="100"/>
        <end position="110"/>
    </location>
</feature>
<dbReference type="Pfam" id="PF00530">
    <property type="entry name" value="SRCR"/>
    <property type="match status" value="2"/>
</dbReference>
<keyword evidence="8" id="KW-1133">Transmembrane helix</keyword>
<evidence type="ECO:0000259" key="11">
    <source>
        <dbReference type="PROSITE" id="PS50835"/>
    </source>
</evidence>
<sequence length="556" mass="60823">MNSRQQRIGGFLTLVSYLLTSSPPTAGLDLRLAGFGATRCSGRLEIFYNNSWGTVCDDGWDIKDARVVCRQLACGAAVRATKAARFGLGTGPIWLDDVKCSGREKSLDDCKHKQFGKHNCKHSKDAGVVCASIRLIGSTRCSGRVEVFHRDLWGTVCDDRWDLSDAMVVCRQLGCGIARGAAHSALFGEGDRVIWLDEVNCSGNENDITSCRHNGFRVHDCSSREDAGVVCSDSLPKSSISVDPSNPVYLGQTVSISCSDSAVLSGGTFFLKKTRLHNVTEILSSSSSTFIIPDVGFDDDGSYQCHYEITLSNQTFTTLPSDPVRLSVTGLFPSPDISMHPASNITLGQEVNITCAIATHIRLLGGVFIMVKSSESVFQQEISTSNSTTFRIAKVTADDEGRYQCVYKLRTSLSTPSAFVTLSLVSAVSSVASPGASLLVLRISAAILPLLLLLLLLAVILLVYRRKRRTTQSGGLILSQLSAAAKKDDKDHNYVNLHQRSINKELRERDGGVEEKETDVYEQPDEDHYYDDVGRHSNVPESHRKDEEEENPYISF</sequence>
<reference evidence="12 13" key="1">
    <citation type="journal article" date="2021" name="Sci. Rep.">
        <title>Chromosome anchoring in Senegalese sole (Solea senegalensis) reveals sex-associated markers and genome rearrangements in flatfish.</title>
        <authorList>
            <person name="Guerrero-Cozar I."/>
            <person name="Gomez-Garrido J."/>
            <person name="Berbel C."/>
            <person name="Martinez-Blanch J.F."/>
            <person name="Alioto T."/>
            <person name="Claros M.G."/>
            <person name="Gagnaire P.A."/>
            <person name="Manchado M."/>
        </authorList>
    </citation>
    <scope>NUCLEOTIDE SEQUENCE [LARGE SCALE GENOMIC DNA]</scope>
    <source>
        <strain evidence="12">Sse05_10M</strain>
    </source>
</reference>
<evidence type="ECO:0000313" key="12">
    <source>
        <dbReference type="EMBL" id="KAG7504974.1"/>
    </source>
</evidence>
<dbReference type="EMBL" id="JAGKHQ010000011">
    <property type="protein sequence ID" value="KAG7504974.1"/>
    <property type="molecule type" value="Genomic_DNA"/>
</dbReference>
<feature type="region of interest" description="Disordered" evidence="7">
    <location>
        <begin position="505"/>
        <end position="556"/>
    </location>
</feature>
<evidence type="ECO:0000313" key="13">
    <source>
        <dbReference type="Proteomes" id="UP000693946"/>
    </source>
</evidence>
<evidence type="ECO:0000256" key="1">
    <source>
        <dbReference type="ARBA" id="ARBA00022729"/>
    </source>
</evidence>
<dbReference type="AlphaFoldDB" id="A0AAV6RIL9"/>
<feature type="disulfide bond" evidence="6">
    <location>
        <begin position="170"/>
        <end position="231"/>
    </location>
</feature>
<feature type="domain" description="SRCR" evidence="10">
    <location>
        <begin position="133"/>
        <end position="232"/>
    </location>
</feature>
<feature type="domain" description="Ig-like" evidence="11">
    <location>
        <begin position="236"/>
        <end position="317"/>
    </location>
</feature>
<proteinExistence type="predicted"/>
<keyword evidence="2" id="KW-0677">Repeat</keyword>
<dbReference type="GO" id="GO:0016020">
    <property type="term" value="C:membrane"/>
    <property type="evidence" value="ECO:0007669"/>
    <property type="project" value="InterPro"/>
</dbReference>
<keyword evidence="13" id="KW-1185">Reference proteome</keyword>
<dbReference type="PROSITE" id="PS50835">
    <property type="entry name" value="IG_LIKE"/>
    <property type="match status" value="2"/>
</dbReference>
<evidence type="ECO:0000256" key="8">
    <source>
        <dbReference type="SAM" id="Phobius"/>
    </source>
</evidence>
<feature type="disulfide bond" evidence="6">
    <location>
        <begin position="201"/>
        <end position="211"/>
    </location>
</feature>
<dbReference type="PROSITE" id="PS50287">
    <property type="entry name" value="SRCR_2"/>
    <property type="match status" value="2"/>
</dbReference>
<dbReference type="InterPro" id="IPR001190">
    <property type="entry name" value="SRCR"/>
</dbReference>
<evidence type="ECO:0000256" key="4">
    <source>
        <dbReference type="ARBA" id="ARBA00023180"/>
    </source>
</evidence>
<keyword evidence="5" id="KW-0393">Immunoglobulin domain</keyword>
<dbReference type="Pfam" id="PF00047">
    <property type="entry name" value="ig"/>
    <property type="match status" value="1"/>
</dbReference>
<dbReference type="FunFam" id="2.60.40.10:FF:000033">
    <property type="entry name" value="Killer cell immunoglobulin-like receptor"/>
    <property type="match status" value="1"/>
</dbReference>
<evidence type="ECO:0000256" key="6">
    <source>
        <dbReference type="PROSITE-ProRule" id="PRU00196"/>
    </source>
</evidence>
<dbReference type="InterPro" id="IPR003599">
    <property type="entry name" value="Ig_sub"/>
</dbReference>
<keyword evidence="4" id="KW-0325">Glycoprotein</keyword>
<feature type="disulfide bond" evidence="6">
    <location>
        <begin position="69"/>
        <end position="130"/>
    </location>
</feature>
<dbReference type="FunFam" id="3.10.250.10:FF:000006">
    <property type="entry name" value="neurotrypsin isoform X2"/>
    <property type="match status" value="2"/>
</dbReference>
<accession>A0AAV6RIL9</accession>
<evidence type="ECO:0000256" key="2">
    <source>
        <dbReference type="ARBA" id="ARBA00022737"/>
    </source>
</evidence>